<gene>
    <name evidence="2" type="ORF">G2W53_036854</name>
</gene>
<sequence>MTSRSDMHRVLQKLGTQDAGKEEAPKKCFLNTEKFGRA</sequence>
<protein>
    <submittedName>
        <fullName evidence="2">Uncharacterized protein</fullName>
    </submittedName>
</protein>
<dbReference type="Proteomes" id="UP000634136">
    <property type="component" value="Unassembled WGS sequence"/>
</dbReference>
<comment type="caution">
    <text evidence="2">The sequence shown here is derived from an EMBL/GenBank/DDBJ whole genome shotgun (WGS) entry which is preliminary data.</text>
</comment>
<feature type="region of interest" description="Disordered" evidence="1">
    <location>
        <begin position="1"/>
        <end position="38"/>
    </location>
</feature>
<evidence type="ECO:0000313" key="3">
    <source>
        <dbReference type="Proteomes" id="UP000634136"/>
    </source>
</evidence>
<dbReference type="EMBL" id="JAAIUW010000011">
    <property type="protein sequence ID" value="KAF7810111.1"/>
    <property type="molecule type" value="Genomic_DNA"/>
</dbReference>
<evidence type="ECO:0000256" key="1">
    <source>
        <dbReference type="SAM" id="MobiDB-lite"/>
    </source>
</evidence>
<proteinExistence type="predicted"/>
<reference evidence="2" key="1">
    <citation type="submission" date="2020-09" db="EMBL/GenBank/DDBJ databases">
        <title>Genome-Enabled Discovery of Anthraquinone Biosynthesis in Senna tora.</title>
        <authorList>
            <person name="Kang S.-H."/>
            <person name="Pandey R.P."/>
            <person name="Lee C.-M."/>
            <person name="Sim J.-S."/>
            <person name="Jeong J.-T."/>
            <person name="Choi B.-S."/>
            <person name="Jung M."/>
            <person name="Ginzburg D."/>
            <person name="Zhao K."/>
            <person name="Won S.Y."/>
            <person name="Oh T.-J."/>
            <person name="Yu Y."/>
            <person name="Kim N.-H."/>
            <person name="Lee O.R."/>
            <person name="Lee T.-H."/>
            <person name="Bashyal P."/>
            <person name="Kim T.-S."/>
            <person name="Lee W.-H."/>
            <person name="Kawkins C."/>
            <person name="Kim C.-K."/>
            <person name="Kim J.S."/>
            <person name="Ahn B.O."/>
            <person name="Rhee S.Y."/>
            <person name="Sohng J.K."/>
        </authorList>
    </citation>
    <scope>NUCLEOTIDE SEQUENCE</scope>
    <source>
        <tissue evidence="2">Leaf</tissue>
    </source>
</reference>
<keyword evidence="3" id="KW-1185">Reference proteome</keyword>
<accession>A0A834W934</accession>
<organism evidence="2 3">
    <name type="scientific">Senna tora</name>
    <dbReference type="NCBI Taxonomy" id="362788"/>
    <lineage>
        <taxon>Eukaryota</taxon>
        <taxon>Viridiplantae</taxon>
        <taxon>Streptophyta</taxon>
        <taxon>Embryophyta</taxon>
        <taxon>Tracheophyta</taxon>
        <taxon>Spermatophyta</taxon>
        <taxon>Magnoliopsida</taxon>
        <taxon>eudicotyledons</taxon>
        <taxon>Gunneridae</taxon>
        <taxon>Pentapetalae</taxon>
        <taxon>rosids</taxon>
        <taxon>fabids</taxon>
        <taxon>Fabales</taxon>
        <taxon>Fabaceae</taxon>
        <taxon>Caesalpinioideae</taxon>
        <taxon>Cassia clade</taxon>
        <taxon>Senna</taxon>
    </lineage>
</organism>
<dbReference type="AlphaFoldDB" id="A0A834W934"/>
<evidence type="ECO:0000313" key="2">
    <source>
        <dbReference type="EMBL" id="KAF7810111.1"/>
    </source>
</evidence>
<name>A0A834W934_9FABA</name>